<comment type="caution">
    <text evidence="12">The sequence shown here is derived from an EMBL/GenBank/DDBJ whole genome shotgun (WGS) entry which is preliminary data.</text>
</comment>
<dbReference type="RefSeq" id="WP_151146845.1">
    <property type="nucleotide sequence ID" value="NZ_WAGX01000006.1"/>
</dbReference>
<dbReference type="InterPro" id="IPR036388">
    <property type="entry name" value="WH-like_DNA-bd_sf"/>
</dbReference>
<evidence type="ECO:0000259" key="10">
    <source>
        <dbReference type="PROSITE" id="PS50110"/>
    </source>
</evidence>
<reference evidence="12 13" key="2">
    <citation type="submission" date="2020-02" db="EMBL/GenBank/DDBJ databases">
        <title>Candidatus Galacturonibacter soehngenii shows hetero-acetogenic catabolism of galacturonic acid but lacks a canonical carbon monoxide dehydrogenase/acetyl-CoA synthase complex.</title>
        <authorList>
            <person name="Diender M."/>
            <person name="Stouten G.R."/>
            <person name="Petersen J.F."/>
            <person name="Nielsen P.H."/>
            <person name="Dueholm M.S."/>
            <person name="Pronk J.T."/>
            <person name="Van Loosdrecht M.C.M."/>
        </authorList>
    </citation>
    <scope>NUCLEOTIDE SEQUENCE [LARGE SCALE GENOMIC DNA]</scope>
    <source>
        <strain evidence="12">GalUA</strain>
    </source>
</reference>
<sequence>MNKTLKNILVVDDEPMILEVVCSLLESKGYQVTFTENGKQALELFDKNNFSLVLLDLMLPDISGEEVCKTIRKKSRIPIIMLTAKVDEEDIVDGLFLGADDYITKPFGLKELSARIEAVLRRSEHDLIPLSARNSWGHGDLMIDFNKNIVQKKGHQITLTPREWNILSALIKYPGKVFTREELIELALKNDFEGYDRAIDSHIKNIRQKIEDDPKNPIYVVTVHGLGYKFGGE</sequence>
<dbReference type="GO" id="GO:0005829">
    <property type="term" value="C:cytosol"/>
    <property type="evidence" value="ECO:0007669"/>
    <property type="project" value="TreeGrafter"/>
</dbReference>
<feature type="domain" description="Response regulatory" evidence="10">
    <location>
        <begin position="7"/>
        <end position="120"/>
    </location>
</feature>
<keyword evidence="5 9" id="KW-0238">DNA-binding</keyword>
<keyword evidence="3" id="KW-0902">Two-component regulatory system</keyword>
<evidence type="ECO:0000256" key="8">
    <source>
        <dbReference type="PROSITE-ProRule" id="PRU00169"/>
    </source>
</evidence>
<evidence type="ECO:0000256" key="4">
    <source>
        <dbReference type="ARBA" id="ARBA00023015"/>
    </source>
</evidence>
<evidence type="ECO:0000256" key="2">
    <source>
        <dbReference type="ARBA" id="ARBA00022553"/>
    </source>
</evidence>
<dbReference type="CDD" id="cd17574">
    <property type="entry name" value="REC_OmpR"/>
    <property type="match status" value="1"/>
</dbReference>
<evidence type="ECO:0000256" key="6">
    <source>
        <dbReference type="ARBA" id="ARBA00023163"/>
    </source>
</evidence>
<evidence type="ECO:0000256" key="7">
    <source>
        <dbReference type="ARBA" id="ARBA00024867"/>
    </source>
</evidence>
<evidence type="ECO:0000256" key="3">
    <source>
        <dbReference type="ARBA" id="ARBA00023012"/>
    </source>
</evidence>
<feature type="DNA-binding region" description="OmpR/PhoB-type" evidence="9">
    <location>
        <begin position="133"/>
        <end position="232"/>
    </location>
</feature>
<dbReference type="Gene3D" id="3.40.50.2300">
    <property type="match status" value="1"/>
</dbReference>
<feature type="domain" description="OmpR/PhoB-type" evidence="11">
    <location>
        <begin position="133"/>
        <end position="232"/>
    </location>
</feature>
<dbReference type="PANTHER" id="PTHR48111:SF73">
    <property type="entry name" value="ALKALINE PHOSPHATASE SYNTHESIS TRANSCRIPTIONAL REGULATORY PROTEIN PHOP"/>
    <property type="match status" value="1"/>
</dbReference>
<dbReference type="OrthoDB" id="9790442at2"/>
<name>A0A7V7UBB0_9FIRM</name>
<organism evidence="12 13">
    <name type="scientific">Candidatus Galacturonatibacter soehngenii</name>
    <dbReference type="NCBI Taxonomy" id="2307010"/>
    <lineage>
        <taxon>Bacteria</taxon>
        <taxon>Bacillati</taxon>
        <taxon>Bacillota</taxon>
        <taxon>Clostridia</taxon>
        <taxon>Lachnospirales</taxon>
        <taxon>Lachnospiraceae</taxon>
        <taxon>Candidatus Galacturonatibacter</taxon>
    </lineage>
</organism>
<keyword evidence="13" id="KW-1185">Reference proteome</keyword>
<dbReference type="Pfam" id="PF00072">
    <property type="entry name" value="Response_reg"/>
    <property type="match status" value="1"/>
</dbReference>
<dbReference type="InterPro" id="IPR001789">
    <property type="entry name" value="Sig_transdc_resp-reg_receiver"/>
</dbReference>
<dbReference type="SMART" id="SM00862">
    <property type="entry name" value="Trans_reg_C"/>
    <property type="match status" value="1"/>
</dbReference>
<evidence type="ECO:0000313" key="13">
    <source>
        <dbReference type="Proteomes" id="UP000461768"/>
    </source>
</evidence>
<protein>
    <recommendedName>
        <fullName evidence="1">Stage 0 sporulation protein A homolog</fullName>
    </recommendedName>
</protein>
<dbReference type="GO" id="GO:0000976">
    <property type="term" value="F:transcription cis-regulatory region binding"/>
    <property type="evidence" value="ECO:0007669"/>
    <property type="project" value="TreeGrafter"/>
</dbReference>
<dbReference type="Gene3D" id="6.10.250.690">
    <property type="match status" value="1"/>
</dbReference>
<keyword evidence="6" id="KW-0804">Transcription</keyword>
<feature type="modified residue" description="4-aspartylphosphate" evidence="8">
    <location>
        <position position="56"/>
    </location>
</feature>
<evidence type="ECO:0000256" key="1">
    <source>
        <dbReference type="ARBA" id="ARBA00018672"/>
    </source>
</evidence>
<evidence type="ECO:0000256" key="5">
    <source>
        <dbReference type="ARBA" id="ARBA00023125"/>
    </source>
</evidence>
<dbReference type="InterPro" id="IPR011006">
    <property type="entry name" value="CheY-like_superfamily"/>
</dbReference>
<dbReference type="Proteomes" id="UP000461768">
    <property type="component" value="Unassembled WGS sequence"/>
</dbReference>
<evidence type="ECO:0000256" key="9">
    <source>
        <dbReference type="PROSITE-ProRule" id="PRU01091"/>
    </source>
</evidence>
<dbReference type="Pfam" id="PF00486">
    <property type="entry name" value="Trans_reg_C"/>
    <property type="match status" value="1"/>
</dbReference>
<dbReference type="SUPFAM" id="SSF52172">
    <property type="entry name" value="CheY-like"/>
    <property type="match status" value="1"/>
</dbReference>
<evidence type="ECO:0000313" key="12">
    <source>
        <dbReference type="EMBL" id="KAB1436568.1"/>
    </source>
</evidence>
<dbReference type="PROSITE" id="PS50110">
    <property type="entry name" value="RESPONSE_REGULATORY"/>
    <property type="match status" value="1"/>
</dbReference>
<keyword evidence="2 8" id="KW-0597">Phosphoprotein</keyword>
<evidence type="ECO:0000259" key="11">
    <source>
        <dbReference type="PROSITE" id="PS51755"/>
    </source>
</evidence>
<dbReference type="EMBL" id="WAGX01000006">
    <property type="protein sequence ID" value="KAB1436568.1"/>
    <property type="molecule type" value="Genomic_DNA"/>
</dbReference>
<dbReference type="InterPro" id="IPR001867">
    <property type="entry name" value="OmpR/PhoB-type_DNA-bd"/>
</dbReference>
<dbReference type="SMART" id="SM00448">
    <property type="entry name" value="REC"/>
    <property type="match status" value="1"/>
</dbReference>
<dbReference type="CDD" id="cd00383">
    <property type="entry name" value="trans_reg_C"/>
    <property type="match status" value="1"/>
</dbReference>
<dbReference type="GO" id="GO:0006355">
    <property type="term" value="P:regulation of DNA-templated transcription"/>
    <property type="evidence" value="ECO:0007669"/>
    <property type="project" value="InterPro"/>
</dbReference>
<dbReference type="PROSITE" id="PS51755">
    <property type="entry name" value="OMPR_PHOB"/>
    <property type="match status" value="1"/>
</dbReference>
<keyword evidence="4" id="KW-0805">Transcription regulation</keyword>
<reference evidence="12 13" key="1">
    <citation type="submission" date="2019-09" db="EMBL/GenBank/DDBJ databases">
        <authorList>
            <person name="Valk L.C."/>
        </authorList>
    </citation>
    <scope>NUCLEOTIDE SEQUENCE [LARGE SCALE GENOMIC DNA]</scope>
    <source>
        <strain evidence="12">GalUA</strain>
    </source>
</reference>
<comment type="function">
    <text evidence="7">May play the central regulatory role in sporulation. It may be an element of the effector pathway responsible for the activation of sporulation genes in response to nutritional stress. Spo0A may act in concert with spo0H (a sigma factor) to control the expression of some genes that are critical to the sporulation process.</text>
</comment>
<proteinExistence type="predicted"/>
<dbReference type="Gene3D" id="1.10.10.10">
    <property type="entry name" value="Winged helix-like DNA-binding domain superfamily/Winged helix DNA-binding domain"/>
    <property type="match status" value="1"/>
</dbReference>
<accession>A0A7V7UBB0</accession>
<dbReference type="FunFam" id="3.40.50.2300:FF:000001">
    <property type="entry name" value="DNA-binding response regulator PhoB"/>
    <property type="match status" value="1"/>
</dbReference>
<dbReference type="GO" id="GO:0032993">
    <property type="term" value="C:protein-DNA complex"/>
    <property type="evidence" value="ECO:0007669"/>
    <property type="project" value="TreeGrafter"/>
</dbReference>
<gene>
    <name evidence="12" type="ORF">F7O84_14500</name>
</gene>
<dbReference type="PANTHER" id="PTHR48111">
    <property type="entry name" value="REGULATOR OF RPOS"/>
    <property type="match status" value="1"/>
</dbReference>
<dbReference type="InterPro" id="IPR039420">
    <property type="entry name" value="WalR-like"/>
</dbReference>
<dbReference type="GO" id="GO:0000156">
    <property type="term" value="F:phosphorelay response regulator activity"/>
    <property type="evidence" value="ECO:0007669"/>
    <property type="project" value="TreeGrafter"/>
</dbReference>
<dbReference type="AlphaFoldDB" id="A0A7V7UBB0"/>